<dbReference type="RefSeq" id="WP_117870017.1">
    <property type="nucleotide sequence ID" value="NZ_CP181424.1"/>
</dbReference>
<dbReference type="Proteomes" id="UP000186631">
    <property type="component" value="Unassembled WGS sequence"/>
</dbReference>
<evidence type="ECO:0000313" key="2">
    <source>
        <dbReference type="Proteomes" id="UP000186631"/>
    </source>
</evidence>
<organism evidence="1 2">
    <name type="scientific">Phocaeicola vulgatus</name>
    <name type="common">Bacteroides vulgatus</name>
    <dbReference type="NCBI Taxonomy" id="821"/>
    <lineage>
        <taxon>Bacteria</taxon>
        <taxon>Pseudomonadati</taxon>
        <taxon>Bacteroidota</taxon>
        <taxon>Bacteroidia</taxon>
        <taxon>Bacteroidales</taxon>
        <taxon>Bacteroidaceae</taxon>
        <taxon>Phocaeicola</taxon>
    </lineage>
</organism>
<name>A0A1Q6J6Z9_PHOVU</name>
<proteinExistence type="predicted"/>
<reference evidence="1 2" key="1">
    <citation type="journal article" date="2016" name="Nat. Biotechnol.">
        <title>Measurement of bacterial replication rates in microbial communities.</title>
        <authorList>
            <person name="Brown C.T."/>
            <person name="Olm M.R."/>
            <person name="Thomas B.C."/>
            <person name="Banfield J.F."/>
        </authorList>
    </citation>
    <scope>NUCLEOTIDE SEQUENCE [LARGE SCALE GENOMIC DNA]</scope>
    <source>
        <strain evidence="1">42_262</strain>
    </source>
</reference>
<dbReference type="EMBL" id="MNQV01000180">
    <property type="protein sequence ID" value="OKZ48825.1"/>
    <property type="molecule type" value="Genomic_DNA"/>
</dbReference>
<dbReference type="AlphaFoldDB" id="A0A1Q6J6Z9"/>
<accession>A0A1Q6J6Z9</accession>
<comment type="caution">
    <text evidence="1">The sequence shown here is derived from an EMBL/GenBank/DDBJ whole genome shotgun (WGS) entry which is preliminary data.</text>
</comment>
<sequence length="126" mass="14343">MEMNKHSIDNFVNEVTGSTSDGISEECNIHSAKFLSKNEQVAIQLENKNKNTDIYLKIAYGIGIIIILIIWESFVIFFSVKQLNPCDKCVYKISDPVFITLLTTATTNILALPTIILRYLFPRKKQ</sequence>
<evidence type="ECO:0000313" key="1">
    <source>
        <dbReference type="EMBL" id="OKZ48825.1"/>
    </source>
</evidence>
<gene>
    <name evidence="1" type="ORF">BHV80_09565</name>
</gene>
<protein>
    <submittedName>
        <fullName evidence="1">Uncharacterized protein</fullName>
    </submittedName>
</protein>